<dbReference type="Pfam" id="PF13549">
    <property type="entry name" value="ATP-grasp_5"/>
    <property type="match status" value="1"/>
</dbReference>
<gene>
    <name evidence="6" type="ORF">dsmv_2209</name>
</gene>
<keyword evidence="7" id="KW-1185">Reference proteome</keyword>
<evidence type="ECO:0000313" key="6">
    <source>
        <dbReference type="EMBL" id="EPR41201.1"/>
    </source>
</evidence>
<name>S7TW02_DESML</name>
<dbReference type="InterPro" id="IPR036291">
    <property type="entry name" value="NAD(P)-bd_dom_sf"/>
</dbReference>
<dbReference type="SUPFAM" id="SSF51735">
    <property type="entry name" value="NAD(P)-binding Rossmann-fold domains"/>
    <property type="match status" value="1"/>
</dbReference>
<accession>S7TW02</accession>
<dbReference type="InterPro" id="IPR011761">
    <property type="entry name" value="ATP-grasp"/>
</dbReference>
<dbReference type="Gene3D" id="3.40.50.261">
    <property type="entry name" value="Succinyl-CoA synthetase domains"/>
    <property type="match status" value="2"/>
</dbReference>
<protein>
    <submittedName>
        <fullName evidence="6">CoA-binding domain protein</fullName>
    </submittedName>
</protein>
<dbReference type="Gene3D" id="3.40.50.720">
    <property type="entry name" value="NAD(P)-binding Rossmann-like Domain"/>
    <property type="match status" value="1"/>
</dbReference>
<sequence length="692" mass="73796">MDYFFNPKGLAVVGATANPKKGGNIIIANLLKGYTGRIYPVNPRYDTIEGLTCYPSLRAVPDPVDLAVVFVGAEMVPQVIRDCAVRGIPGAMIESAGFAEIGAEGVALQQETARIAGEGGVRLWGPNCMGLVDVKNRRVFSTVTSSIWEQGMIPGKVALIVQSGMLAGAFLIDVMSHGVMGMGKACSIGNKMDVAECDLLEYLLADPDTGVIGLYLESIVDGPRFISLCKAANKPIVVLKGGKSDEGAAAAVSHTASMAGDGAVVSGAFRQAGVVEADDFYQMMDYCRVLEAFDDLPSGLGNRVAIMTYSGGAGIVSADFLVDSQLAMATLSRESLTRLEDVFPSWMAPGNPVDLWPGILLNGTHKAYNETLAVLMADPGVDAVFAHCFVGGFDLEPQLDIMAGLSHSARKPLFCWISGERNAVSRFQRQALDLKIPAFREVKRAVDCLGKLLAYHRRRHQPVDDRIQDIQIQTVPLDRLSGGPRVLDERASKSILKRAGIPVVEEIRVMSPAEADKAADRFGWPVVLKGVVPGAVHKTEAGLVVMNIHGRETLHREFEGMALRVGQRGGMLLQPQLPAGLELIVGLIRDPQFGPCVMCGLGGILTEALNDRAFAVAPLSHGDALALIGRLKSQQLLDGFRGATALDRDALADVLVRLGALGVAYPAVREVDINPFIVVEGRPVAVDAAVML</sequence>
<dbReference type="SUPFAM" id="SSF52210">
    <property type="entry name" value="Succinyl-CoA synthetase domains"/>
    <property type="match status" value="2"/>
</dbReference>
<dbReference type="EMBL" id="ATHJ01000077">
    <property type="protein sequence ID" value="EPR41201.1"/>
    <property type="molecule type" value="Genomic_DNA"/>
</dbReference>
<dbReference type="eggNOG" id="COG0045">
    <property type="taxonomic scope" value="Bacteria"/>
</dbReference>
<evidence type="ECO:0000256" key="3">
    <source>
        <dbReference type="ARBA" id="ARBA00022840"/>
    </source>
</evidence>
<dbReference type="GO" id="GO:0016874">
    <property type="term" value="F:ligase activity"/>
    <property type="evidence" value="ECO:0007669"/>
    <property type="project" value="UniProtKB-KW"/>
</dbReference>
<dbReference type="RefSeq" id="WP_020876640.1">
    <property type="nucleotide sequence ID" value="NZ_ATHJ01000077.1"/>
</dbReference>
<dbReference type="InterPro" id="IPR013815">
    <property type="entry name" value="ATP_grasp_subdomain_1"/>
</dbReference>
<dbReference type="OrthoDB" id="9791027at2"/>
<evidence type="ECO:0000259" key="5">
    <source>
        <dbReference type="PROSITE" id="PS50975"/>
    </source>
</evidence>
<dbReference type="InterPro" id="IPR051538">
    <property type="entry name" value="Acyl-CoA_Synth/Transferase"/>
</dbReference>
<comment type="caution">
    <text evidence="6">The sequence shown here is derived from an EMBL/GenBank/DDBJ whole genome shotgun (WGS) entry which is preliminary data.</text>
</comment>
<dbReference type="InterPro" id="IPR032875">
    <property type="entry name" value="Succ_CoA_lig_flav_dom"/>
</dbReference>
<dbReference type="Gene3D" id="3.30.470.20">
    <property type="entry name" value="ATP-grasp fold, B domain"/>
    <property type="match status" value="1"/>
</dbReference>
<dbReference type="PANTHER" id="PTHR43334">
    <property type="entry name" value="ACETATE--COA LIGASE [ADP-FORMING]"/>
    <property type="match status" value="1"/>
</dbReference>
<dbReference type="AlphaFoldDB" id="S7TW02"/>
<dbReference type="SMART" id="SM00881">
    <property type="entry name" value="CoA_binding"/>
    <property type="match status" value="1"/>
</dbReference>
<dbReference type="Pfam" id="PF13380">
    <property type="entry name" value="CoA_binding_2"/>
    <property type="match status" value="1"/>
</dbReference>
<evidence type="ECO:0000256" key="1">
    <source>
        <dbReference type="ARBA" id="ARBA00022598"/>
    </source>
</evidence>
<evidence type="ECO:0000313" key="7">
    <source>
        <dbReference type="Proteomes" id="UP000014977"/>
    </source>
</evidence>
<dbReference type="PANTHER" id="PTHR43334:SF1">
    <property type="entry name" value="3-HYDROXYPROPIONATE--COA LIGASE [ADP-FORMING]"/>
    <property type="match status" value="1"/>
</dbReference>
<keyword evidence="1" id="KW-0436">Ligase</keyword>
<dbReference type="SUPFAM" id="SSF56059">
    <property type="entry name" value="Glutathione synthetase ATP-binding domain-like"/>
    <property type="match status" value="1"/>
</dbReference>
<proteinExistence type="predicted"/>
<dbReference type="Pfam" id="PF13607">
    <property type="entry name" value="Succ_CoA_lig"/>
    <property type="match status" value="1"/>
</dbReference>
<dbReference type="Gene3D" id="3.30.1490.20">
    <property type="entry name" value="ATP-grasp fold, A domain"/>
    <property type="match status" value="1"/>
</dbReference>
<dbReference type="Proteomes" id="UP000014977">
    <property type="component" value="Unassembled WGS sequence"/>
</dbReference>
<dbReference type="InterPro" id="IPR016102">
    <property type="entry name" value="Succinyl-CoA_synth-like"/>
</dbReference>
<feature type="domain" description="ATP-grasp" evidence="5">
    <location>
        <begin position="493"/>
        <end position="529"/>
    </location>
</feature>
<evidence type="ECO:0000256" key="2">
    <source>
        <dbReference type="ARBA" id="ARBA00022741"/>
    </source>
</evidence>
<keyword evidence="3 4" id="KW-0067">ATP-binding</keyword>
<dbReference type="GO" id="GO:0046872">
    <property type="term" value="F:metal ion binding"/>
    <property type="evidence" value="ECO:0007669"/>
    <property type="project" value="InterPro"/>
</dbReference>
<dbReference type="PATRIC" id="fig|1121405.3.peg.1759"/>
<dbReference type="PROSITE" id="PS50975">
    <property type="entry name" value="ATP_GRASP"/>
    <property type="match status" value="1"/>
</dbReference>
<dbReference type="STRING" id="897.B2D07_14065"/>
<reference evidence="6 7" key="1">
    <citation type="journal article" date="2013" name="Genome Announc.">
        <title>Draft genome sequences for three mercury-methylating, sulfate-reducing bacteria.</title>
        <authorList>
            <person name="Brown S.D."/>
            <person name="Hurt R.A.Jr."/>
            <person name="Gilmour C.C."/>
            <person name="Elias D.A."/>
        </authorList>
    </citation>
    <scope>NUCLEOTIDE SEQUENCE [LARGE SCALE GENOMIC DNA]</scope>
    <source>
        <strain evidence="6 7">DSM 2059</strain>
    </source>
</reference>
<keyword evidence="2 4" id="KW-0547">Nucleotide-binding</keyword>
<dbReference type="GO" id="GO:0005524">
    <property type="term" value="F:ATP binding"/>
    <property type="evidence" value="ECO:0007669"/>
    <property type="project" value="UniProtKB-UniRule"/>
</dbReference>
<organism evidence="6 7">
    <name type="scientific">Desulfococcus multivorans DSM 2059</name>
    <dbReference type="NCBI Taxonomy" id="1121405"/>
    <lineage>
        <taxon>Bacteria</taxon>
        <taxon>Pseudomonadati</taxon>
        <taxon>Thermodesulfobacteriota</taxon>
        <taxon>Desulfobacteria</taxon>
        <taxon>Desulfobacterales</taxon>
        <taxon>Desulfococcaceae</taxon>
        <taxon>Desulfococcus</taxon>
    </lineage>
</organism>
<dbReference type="eggNOG" id="COG1042">
    <property type="taxonomic scope" value="Bacteria"/>
</dbReference>
<dbReference type="InterPro" id="IPR003781">
    <property type="entry name" value="CoA-bd"/>
</dbReference>
<evidence type="ECO:0000256" key="4">
    <source>
        <dbReference type="PROSITE-ProRule" id="PRU00409"/>
    </source>
</evidence>